<reference evidence="5 6" key="1">
    <citation type="journal article" date="2014" name="Nat. Genet.">
        <title>Whole-genome sequence of a flatfish provides insights into ZW sex chromosome evolution and adaptation to a benthic lifestyle.</title>
        <authorList>
            <person name="Chen S."/>
            <person name="Zhang G."/>
            <person name="Shao C."/>
            <person name="Huang Q."/>
            <person name="Liu G."/>
            <person name="Zhang P."/>
            <person name="Song W."/>
            <person name="An N."/>
            <person name="Chalopin D."/>
            <person name="Volff J.N."/>
            <person name="Hong Y."/>
            <person name="Li Q."/>
            <person name="Sha Z."/>
            <person name="Zhou H."/>
            <person name="Xie M."/>
            <person name="Yu Q."/>
            <person name="Liu Y."/>
            <person name="Xiang H."/>
            <person name="Wang N."/>
            <person name="Wu K."/>
            <person name="Yang C."/>
            <person name="Zhou Q."/>
            <person name="Liao X."/>
            <person name="Yang L."/>
            <person name="Hu Q."/>
            <person name="Zhang J."/>
            <person name="Meng L."/>
            <person name="Jin L."/>
            <person name="Tian Y."/>
            <person name="Lian J."/>
            <person name="Yang J."/>
            <person name="Miao G."/>
            <person name="Liu S."/>
            <person name="Liang Z."/>
            <person name="Yan F."/>
            <person name="Li Y."/>
            <person name="Sun B."/>
            <person name="Zhang H."/>
            <person name="Zhang J."/>
            <person name="Zhu Y."/>
            <person name="Du M."/>
            <person name="Zhao Y."/>
            <person name="Schartl M."/>
            <person name="Tang Q."/>
            <person name="Wang J."/>
        </authorList>
    </citation>
    <scope>NUCLEOTIDE SEQUENCE</scope>
</reference>
<dbReference type="InterPro" id="IPR044230">
    <property type="entry name" value="GTF3C4"/>
</dbReference>
<reference evidence="5" key="2">
    <citation type="submission" date="2025-08" db="UniProtKB">
        <authorList>
            <consortium name="Ensembl"/>
        </authorList>
    </citation>
    <scope>IDENTIFICATION</scope>
</reference>
<evidence type="ECO:0000259" key="4">
    <source>
        <dbReference type="Pfam" id="PF19336"/>
    </source>
</evidence>
<dbReference type="InParanoid" id="A0A3P8UHP0"/>
<dbReference type="Ensembl" id="ENSCSET00000001934.1">
    <property type="protein sequence ID" value="ENSCSEP00000001902.1"/>
    <property type="gene ID" value="ENSCSEG00000001289.1"/>
</dbReference>
<dbReference type="GO" id="GO:0000127">
    <property type="term" value="C:transcription factor TFIIIC complex"/>
    <property type="evidence" value="ECO:0007669"/>
    <property type="project" value="InterPro"/>
</dbReference>
<proteinExistence type="predicted"/>
<feature type="region of interest" description="Disordered" evidence="1">
    <location>
        <begin position="597"/>
        <end position="631"/>
    </location>
</feature>
<name>A0A3P8UHP0_CYNSE</name>
<dbReference type="InterPro" id="IPR036322">
    <property type="entry name" value="WD40_repeat_dom_sf"/>
</dbReference>
<dbReference type="PANTHER" id="PTHR15496:SF2">
    <property type="entry name" value="GENERAL TRANSCRIPTION FACTOR 3C POLYPEPTIDE 4"/>
    <property type="match status" value="1"/>
</dbReference>
<feature type="domain" description="DUF5921" evidence="4">
    <location>
        <begin position="499"/>
        <end position="575"/>
    </location>
</feature>
<keyword evidence="6" id="KW-1185">Reference proteome</keyword>
<dbReference type="GO" id="GO:0006384">
    <property type="term" value="P:transcription initiation at RNA polymerase III promoter"/>
    <property type="evidence" value="ECO:0007669"/>
    <property type="project" value="InterPro"/>
</dbReference>
<dbReference type="PANTHER" id="PTHR15496">
    <property type="entry name" value="GENERAL TRANSCRIPTION FACTOR 3C POLYPEPTIDE 4 FAMILY"/>
    <property type="match status" value="1"/>
</dbReference>
<dbReference type="Pfam" id="PF19336">
    <property type="entry name" value="DUF5921"/>
    <property type="match status" value="1"/>
</dbReference>
<dbReference type="InterPro" id="IPR024764">
    <property type="entry name" value="TFIIIC_Znf"/>
</dbReference>
<dbReference type="GeneID" id="103389288"/>
<feature type="domain" description="Transcription factor IIIC 90kDa subunit N-terminal" evidence="2">
    <location>
        <begin position="57"/>
        <end position="498"/>
    </location>
</feature>
<dbReference type="OrthoDB" id="6021743at2759"/>
<evidence type="ECO:0000256" key="1">
    <source>
        <dbReference type="SAM" id="MobiDB-lite"/>
    </source>
</evidence>
<dbReference type="GO" id="GO:0004402">
    <property type="term" value="F:histone acetyltransferase activity"/>
    <property type="evidence" value="ECO:0007669"/>
    <property type="project" value="InterPro"/>
</dbReference>
<feature type="compositionally biased region" description="Low complexity" evidence="1">
    <location>
        <begin position="608"/>
        <end position="618"/>
    </location>
</feature>
<organism evidence="5 6">
    <name type="scientific">Cynoglossus semilaevis</name>
    <name type="common">Tongue sole</name>
    <dbReference type="NCBI Taxonomy" id="244447"/>
    <lineage>
        <taxon>Eukaryota</taxon>
        <taxon>Metazoa</taxon>
        <taxon>Chordata</taxon>
        <taxon>Craniata</taxon>
        <taxon>Vertebrata</taxon>
        <taxon>Euteleostomi</taxon>
        <taxon>Actinopterygii</taxon>
        <taxon>Neopterygii</taxon>
        <taxon>Teleostei</taxon>
        <taxon>Neoteleostei</taxon>
        <taxon>Acanthomorphata</taxon>
        <taxon>Carangaria</taxon>
        <taxon>Pleuronectiformes</taxon>
        <taxon>Pleuronectoidei</taxon>
        <taxon>Cynoglossidae</taxon>
        <taxon>Cynoglossinae</taxon>
        <taxon>Cynoglossus</taxon>
    </lineage>
</organism>
<dbReference type="RefSeq" id="XP_016894432.1">
    <property type="nucleotide sequence ID" value="XM_017038943.2"/>
</dbReference>
<evidence type="ECO:0000313" key="6">
    <source>
        <dbReference type="Proteomes" id="UP000265120"/>
    </source>
</evidence>
<feature type="domain" description="Transcription factor IIIC putative zinc-finger" evidence="3">
    <location>
        <begin position="699"/>
        <end position="750"/>
    </location>
</feature>
<dbReference type="Pfam" id="PF12657">
    <property type="entry name" value="TFIIIC_delta"/>
    <property type="match status" value="1"/>
</dbReference>
<sequence length="799" mass="89937">MAAASSSPPAAALTKSEPQIGGEHGLELAFGFEGAPLKREPTVTLLTPVSGAQPLRWSEDHRLSVNTCGSLAVMELLCDVKNKKPELTLHRSSVSVPAQPYRLRMGTAAEEAKVTEECSTHPDPTVRQLFLADKIMNPSIPAYKGIKYASWSPLGCDNNGRCLLACLTLDHRLTIHNSLKCLEWSTLIDLSDEYSERVKVQNYTSTDSTEPSADLLDFTELQRRRSMLTPLRMEWSSVYTVKQVLPDNTCKDVEMVLLAVLMENGHLVLWKLELPFVNGDDVVFYDMIESGVTSPSDLAWWEHKSAERQMSGLIVGSHSGPIKILPVTLTGVKGYFTLRHPVILWQECDEITVENIKCIPIFHPILKSSCSLIIASRGCYVFWCLLVISPAGLNVHNSHVTGLHSLPIISLAVSQNGLAVYTCSLDGWIKKLTLSFTEKSLLFKQEDLDQIENLTGRRLHGMAISTNAAYMAIVSTQGMSDNLPPVARTYRVHFVALKTPERAAALLLRSPTQNLYRLSDLLDIVRCLVIKNKQIPSSLEVALDRLMQESDSLYLWRFKLFLVRVLHTSFQAPLTNHRWKPNLEGNLKGDVMDVVDEEEDDGDKTRQENSQSEVQQQNDGNKVVQMSETQTEQIQKSMEKIQNHLVRENMKKVLGVVYLNTWITPQISVPTCGLMDYLTTDNCDRDAEVLIGHVRKKMNKQVFQEHCSLCQDVLPFTDHKQTVCPRGHMWLRCVLTYQACQALTFRRCLLLDSISRLPDPEGTAQTHTHTHTHTPSALVLNLPFSPDFRTRQKFKECKR</sequence>
<dbReference type="STRING" id="244447.ENSCSEP00000001902"/>
<evidence type="ECO:0000259" key="3">
    <source>
        <dbReference type="Pfam" id="PF12660"/>
    </source>
</evidence>
<dbReference type="FunCoup" id="A0A3P8UHP0">
    <property type="interactions" value="779"/>
</dbReference>
<dbReference type="Pfam" id="PF12660">
    <property type="entry name" value="zf-TFIIIC"/>
    <property type="match status" value="1"/>
</dbReference>
<reference evidence="5" key="3">
    <citation type="submission" date="2025-09" db="UniProtKB">
        <authorList>
            <consortium name="Ensembl"/>
        </authorList>
    </citation>
    <scope>IDENTIFICATION</scope>
</reference>
<evidence type="ECO:0000259" key="2">
    <source>
        <dbReference type="Pfam" id="PF12657"/>
    </source>
</evidence>
<protein>
    <submittedName>
        <fullName evidence="5">Ral transcription factor IIIC subunit 4</fullName>
    </submittedName>
</protein>
<dbReference type="AlphaFoldDB" id="A0A3P8UHP0"/>
<dbReference type="InterPro" id="IPR045803">
    <property type="entry name" value="DUF5921"/>
</dbReference>
<evidence type="ECO:0000313" key="5">
    <source>
        <dbReference type="Ensembl" id="ENSCSEP00000001902.1"/>
    </source>
</evidence>
<dbReference type="InterPro" id="IPR024761">
    <property type="entry name" value="TFIIIC_delta_N"/>
</dbReference>
<dbReference type="SUPFAM" id="SSF50978">
    <property type="entry name" value="WD40 repeat-like"/>
    <property type="match status" value="1"/>
</dbReference>
<dbReference type="CTD" id="9329"/>
<dbReference type="GeneTree" id="ENSGT00390000011873"/>
<dbReference type="Proteomes" id="UP000265120">
    <property type="component" value="Chromosome 14"/>
</dbReference>
<accession>A0A3P8UHP0</accession>